<feature type="coiled-coil region" evidence="1">
    <location>
        <begin position="209"/>
        <end position="236"/>
    </location>
</feature>
<feature type="region of interest" description="Disordered" evidence="2">
    <location>
        <begin position="251"/>
        <end position="365"/>
    </location>
</feature>
<feature type="compositionally biased region" description="Basic and acidic residues" evidence="2">
    <location>
        <begin position="266"/>
        <end position="285"/>
    </location>
</feature>
<dbReference type="EMBL" id="JAACFV010000298">
    <property type="protein sequence ID" value="KAF7502209.1"/>
    <property type="molecule type" value="Genomic_DNA"/>
</dbReference>
<protein>
    <submittedName>
        <fullName evidence="3">Uncharacterized protein</fullName>
    </submittedName>
</protein>
<evidence type="ECO:0000313" key="4">
    <source>
        <dbReference type="Proteomes" id="UP000606974"/>
    </source>
</evidence>
<evidence type="ECO:0000256" key="2">
    <source>
        <dbReference type="SAM" id="MobiDB-lite"/>
    </source>
</evidence>
<evidence type="ECO:0000313" key="3">
    <source>
        <dbReference type="EMBL" id="KAF7502209.1"/>
    </source>
</evidence>
<comment type="caution">
    <text evidence="3">The sequence shown here is derived from an EMBL/GenBank/DDBJ whole genome shotgun (WGS) entry which is preliminary data.</text>
</comment>
<organism evidence="3 4">
    <name type="scientific">Endocarpon pusillum</name>
    <dbReference type="NCBI Taxonomy" id="364733"/>
    <lineage>
        <taxon>Eukaryota</taxon>
        <taxon>Fungi</taxon>
        <taxon>Dikarya</taxon>
        <taxon>Ascomycota</taxon>
        <taxon>Pezizomycotina</taxon>
        <taxon>Eurotiomycetes</taxon>
        <taxon>Chaetothyriomycetidae</taxon>
        <taxon>Verrucariales</taxon>
        <taxon>Verrucariaceae</taxon>
        <taxon>Endocarpon</taxon>
    </lineage>
</organism>
<name>A0A8H7DWR4_9EURO</name>
<keyword evidence="4" id="KW-1185">Reference proteome</keyword>
<feature type="compositionally biased region" description="Acidic residues" evidence="2">
    <location>
        <begin position="325"/>
        <end position="354"/>
    </location>
</feature>
<dbReference type="Proteomes" id="UP000606974">
    <property type="component" value="Unassembled WGS sequence"/>
</dbReference>
<dbReference type="AlphaFoldDB" id="A0A8H7DWR4"/>
<feature type="compositionally biased region" description="Low complexity" evidence="2">
    <location>
        <begin position="57"/>
        <end position="70"/>
    </location>
</feature>
<reference evidence="3" key="1">
    <citation type="submission" date="2020-02" db="EMBL/GenBank/DDBJ databases">
        <authorList>
            <person name="Palmer J.M."/>
        </authorList>
    </citation>
    <scope>NUCLEOTIDE SEQUENCE</scope>
    <source>
        <strain evidence="3">EPUS1.4</strain>
        <tissue evidence="3">Thallus</tissue>
    </source>
</reference>
<sequence length="380" mass="45003">MQPQEIIELLDDSPIPLKKTKAVFTASNKHVRISQTQRFQRYTQYSVAELVQQMITQKTQQSSSSRRPQTNIPIHPNRTNTKLITESYQTTITIWRRTIQENGEQIDCRSLKRVSFKLQNRAVTDLDDFIHNSLLNQVREWRTSITKDDKDKLYLAKRVEPKQTPVELPMSADNVRTVKEAMEFFSIINKKYIIHIIIERIELDPLEQLKQELSDIDSINIKKEKIKKEKIKKEKNTELIPRTESESWRIIKFKNIPPPVEPESSAESHKRVHSSTDDSFDRSPPELDQILYPSTPKAKKSKKKIKCSEKKKSERKKGKKRMTEEMEEMDETEEEQQKEEEEEEEEQNQEEQSQEEVKEDYTRFYSPPVLRIKKKTKNMI</sequence>
<proteinExistence type="predicted"/>
<dbReference type="OrthoDB" id="10509895at2759"/>
<gene>
    <name evidence="3" type="ORF">GJ744_006446</name>
</gene>
<evidence type="ECO:0000256" key="1">
    <source>
        <dbReference type="SAM" id="Coils"/>
    </source>
</evidence>
<accession>A0A8H7DWR4</accession>
<keyword evidence="1" id="KW-0175">Coiled coil</keyword>
<feature type="region of interest" description="Disordered" evidence="2">
    <location>
        <begin position="57"/>
        <end position="77"/>
    </location>
</feature>